<evidence type="ECO:0000313" key="2">
    <source>
        <dbReference type="EMBL" id="ACD97169.1"/>
    </source>
</evidence>
<dbReference type="eggNOG" id="ENOG5032U86">
    <property type="taxonomic scope" value="Bacteria"/>
</dbReference>
<dbReference type="STRING" id="398767.Glov_3466"/>
<accession>B3E266</accession>
<evidence type="ECO:0000313" key="3">
    <source>
        <dbReference type="Proteomes" id="UP000002420"/>
    </source>
</evidence>
<reference evidence="2 3" key="1">
    <citation type="submission" date="2008-05" db="EMBL/GenBank/DDBJ databases">
        <title>Complete sequence of chromosome of Geobacter lovleyi SZ.</title>
        <authorList>
            <consortium name="US DOE Joint Genome Institute"/>
            <person name="Lucas S."/>
            <person name="Copeland A."/>
            <person name="Lapidus A."/>
            <person name="Glavina del Rio T."/>
            <person name="Dalin E."/>
            <person name="Tice H."/>
            <person name="Bruce D."/>
            <person name="Goodwin L."/>
            <person name="Pitluck S."/>
            <person name="Chertkov O."/>
            <person name="Meincke L."/>
            <person name="Brettin T."/>
            <person name="Detter J.C."/>
            <person name="Han C."/>
            <person name="Tapia R."/>
            <person name="Kuske C.R."/>
            <person name="Schmutz J."/>
            <person name="Larimer F."/>
            <person name="Land M."/>
            <person name="Hauser L."/>
            <person name="Kyrpides N."/>
            <person name="Mikhailova N."/>
            <person name="Sung Y."/>
            <person name="Fletcher K.E."/>
            <person name="Ritalahti K.M."/>
            <person name="Loeffler F.E."/>
            <person name="Richardson P."/>
        </authorList>
    </citation>
    <scope>NUCLEOTIDE SEQUENCE [LARGE SCALE GENOMIC DNA]</scope>
    <source>
        <strain evidence="3">ATCC BAA-1151 / DSM 17278 / SZ</strain>
    </source>
</reference>
<keyword evidence="3" id="KW-1185">Reference proteome</keyword>
<keyword evidence="1" id="KW-0732">Signal</keyword>
<feature type="signal peptide" evidence="1">
    <location>
        <begin position="1"/>
        <end position="21"/>
    </location>
</feature>
<protein>
    <recommendedName>
        <fullName evidence="4">DUF2845 domain-containing protein</fullName>
    </recommendedName>
</protein>
<dbReference type="AlphaFoldDB" id="B3E266"/>
<gene>
    <name evidence="2" type="ordered locus">Glov_3466</name>
</gene>
<dbReference type="HOGENOM" id="CLU_160686_1_0_7"/>
<dbReference type="Pfam" id="PF11006">
    <property type="entry name" value="DUF2845"/>
    <property type="match status" value="1"/>
</dbReference>
<organism evidence="2 3">
    <name type="scientific">Trichlorobacter lovleyi (strain ATCC BAA-1151 / DSM 17278 / SZ)</name>
    <name type="common">Geobacter lovleyi</name>
    <dbReference type="NCBI Taxonomy" id="398767"/>
    <lineage>
        <taxon>Bacteria</taxon>
        <taxon>Pseudomonadati</taxon>
        <taxon>Thermodesulfobacteriota</taxon>
        <taxon>Desulfuromonadia</taxon>
        <taxon>Geobacterales</taxon>
        <taxon>Geobacteraceae</taxon>
        <taxon>Trichlorobacter</taxon>
    </lineage>
</organism>
<dbReference type="InterPro" id="IPR021268">
    <property type="entry name" value="DUF2845"/>
</dbReference>
<feature type="chain" id="PRO_5002785990" description="DUF2845 domain-containing protein" evidence="1">
    <location>
        <begin position="22"/>
        <end position="103"/>
    </location>
</feature>
<dbReference type="Proteomes" id="UP000002420">
    <property type="component" value="Chromosome"/>
</dbReference>
<dbReference type="KEGG" id="glo:Glov_3466"/>
<dbReference type="OrthoDB" id="5522210at2"/>
<sequence length="103" mass="11139">MIGRTLLVLSLMFGLVSVAAADNFRCPNGEIVSTGDRLSIVAMKCDPPTYKSARTESEAGYKGATILVSVEEWTYNEGPNRLVHILTFRNGLLDSVQTAGFGK</sequence>
<proteinExistence type="predicted"/>
<dbReference type="RefSeq" id="WP_012471489.1">
    <property type="nucleotide sequence ID" value="NC_010814.1"/>
</dbReference>
<evidence type="ECO:0008006" key="4">
    <source>
        <dbReference type="Google" id="ProtNLM"/>
    </source>
</evidence>
<dbReference type="EMBL" id="CP001089">
    <property type="protein sequence ID" value="ACD97169.1"/>
    <property type="molecule type" value="Genomic_DNA"/>
</dbReference>
<name>B3E266_TRIL1</name>
<evidence type="ECO:0000256" key="1">
    <source>
        <dbReference type="SAM" id="SignalP"/>
    </source>
</evidence>